<accession>A0A842HV81</accession>
<name>A0A842HV81_9SPHN</name>
<sequence>MKVTVDVDCTPEEARRFLGLPDLGPVHDVYLDKIKETMKDGITPDTIETLVKSWGPMSDAGLSMWTRFFDQLGNAGSSSKK</sequence>
<dbReference type="Proteomes" id="UP000564378">
    <property type="component" value="Unassembled WGS sequence"/>
</dbReference>
<dbReference type="EMBL" id="JACJVJ010000001">
    <property type="protein sequence ID" value="MBC2776291.1"/>
    <property type="molecule type" value="Genomic_DNA"/>
</dbReference>
<proteinExistence type="predicted"/>
<comment type="caution">
    <text evidence="1">The sequence shown here is derived from an EMBL/GenBank/DDBJ whole genome shotgun (WGS) entry which is preliminary data.</text>
</comment>
<reference evidence="1 2" key="1">
    <citation type="submission" date="2020-08" db="EMBL/GenBank/DDBJ databases">
        <title>Draft genome sequence of Parasphingopyxis sp. GrpM-11.</title>
        <authorList>
            <person name="Oh J."/>
            <person name="Roh D.-H."/>
        </authorList>
    </citation>
    <scope>NUCLEOTIDE SEQUENCE [LARGE SCALE GENOMIC DNA]</scope>
    <source>
        <strain evidence="1 2">GrpM-11</strain>
    </source>
</reference>
<protein>
    <submittedName>
        <fullName evidence="1">Uncharacterized protein</fullName>
    </submittedName>
</protein>
<dbReference type="InterPro" id="IPR045502">
    <property type="entry name" value="DUF6489"/>
</dbReference>
<dbReference type="Pfam" id="PF20099">
    <property type="entry name" value="DUF6489"/>
    <property type="match status" value="1"/>
</dbReference>
<evidence type="ECO:0000313" key="2">
    <source>
        <dbReference type="Proteomes" id="UP000564378"/>
    </source>
</evidence>
<keyword evidence="2" id="KW-1185">Reference proteome</keyword>
<evidence type="ECO:0000313" key="1">
    <source>
        <dbReference type="EMBL" id="MBC2776291.1"/>
    </source>
</evidence>
<dbReference type="RefSeq" id="WP_185799586.1">
    <property type="nucleotide sequence ID" value="NZ_JACJVJ010000001.1"/>
</dbReference>
<organism evidence="1 2">
    <name type="scientific">Parasphingopyxis marina</name>
    <dbReference type="NCBI Taxonomy" id="2761622"/>
    <lineage>
        <taxon>Bacteria</taxon>
        <taxon>Pseudomonadati</taxon>
        <taxon>Pseudomonadota</taxon>
        <taxon>Alphaproteobacteria</taxon>
        <taxon>Sphingomonadales</taxon>
        <taxon>Sphingomonadaceae</taxon>
        <taxon>Parasphingopyxis</taxon>
    </lineage>
</organism>
<gene>
    <name evidence="1" type="ORF">H6P80_01530</name>
</gene>
<dbReference type="AlphaFoldDB" id="A0A842HV81"/>